<dbReference type="Proteomes" id="UP000253941">
    <property type="component" value="Unassembled WGS sequence"/>
</dbReference>
<dbReference type="AlphaFoldDB" id="A0A369TFW3"/>
<keyword evidence="2" id="KW-1185">Reference proteome</keyword>
<comment type="caution">
    <text evidence="1">The sequence shown here is derived from an EMBL/GenBank/DDBJ whole genome shotgun (WGS) entry which is preliminary data.</text>
</comment>
<protein>
    <submittedName>
        <fullName evidence="1">DUF1192 domain-containing protein</fullName>
    </submittedName>
</protein>
<dbReference type="InterPro" id="IPR009579">
    <property type="entry name" value="DUF1192"/>
</dbReference>
<sequence>MIRPVEASRPWRRCQGSAIRAEAAMEDEDLQPRARLAADKPLEEYSVEELEAYGEALERELEQVRATLKGKRAYLSGAESLFKS</sequence>
<name>A0A369TFW3_9PROT</name>
<evidence type="ECO:0000313" key="1">
    <source>
        <dbReference type="EMBL" id="RDD61786.1"/>
    </source>
</evidence>
<dbReference type="Pfam" id="PF06698">
    <property type="entry name" value="DUF1192"/>
    <property type="match status" value="1"/>
</dbReference>
<reference evidence="1 2" key="1">
    <citation type="submission" date="2018-07" db="EMBL/GenBank/DDBJ databases">
        <title>Venubactetium sediminum gen. nov., sp. nov., isolated from a marine solar saltern.</title>
        <authorList>
            <person name="Wang S."/>
        </authorList>
    </citation>
    <scope>NUCLEOTIDE SEQUENCE [LARGE SCALE GENOMIC DNA]</scope>
    <source>
        <strain evidence="1 2">WD2A32</strain>
    </source>
</reference>
<evidence type="ECO:0000313" key="2">
    <source>
        <dbReference type="Proteomes" id="UP000253941"/>
    </source>
</evidence>
<gene>
    <name evidence="1" type="ORF">DRB17_11375</name>
</gene>
<dbReference type="EMBL" id="QPMH01000009">
    <property type="protein sequence ID" value="RDD61786.1"/>
    <property type="molecule type" value="Genomic_DNA"/>
</dbReference>
<organism evidence="1 2">
    <name type="scientific">Ferruginivarius sediminum</name>
    <dbReference type="NCBI Taxonomy" id="2661937"/>
    <lineage>
        <taxon>Bacteria</taxon>
        <taxon>Pseudomonadati</taxon>
        <taxon>Pseudomonadota</taxon>
        <taxon>Alphaproteobacteria</taxon>
        <taxon>Rhodospirillales</taxon>
        <taxon>Rhodospirillaceae</taxon>
        <taxon>Ferruginivarius</taxon>
    </lineage>
</organism>
<accession>A0A369TFW3</accession>
<proteinExistence type="predicted"/>